<comment type="caution">
    <text evidence="9">The sequence shown here is derived from an EMBL/GenBank/DDBJ whole genome shotgun (WGS) entry which is preliminary data.</text>
</comment>
<feature type="compositionally biased region" description="Polar residues" evidence="7">
    <location>
        <begin position="761"/>
        <end position="781"/>
    </location>
</feature>
<dbReference type="Pfam" id="PF07687">
    <property type="entry name" value="M20_dimer"/>
    <property type="match status" value="1"/>
</dbReference>
<dbReference type="InterPro" id="IPR029055">
    <property type="entry name" value="Ntn_hydrolases_N"/>
</dbReference>
<evidence type="ECO:0000313" key="9">
    <source>
        <dbReference type="EMBL" id="PXF49599.1"/>
    </source>
</evidence>
<dbReference type="InterPro" id="IPR001680">
    <property type="entry name" value="WD40_rpt"/>
</dbReference>
<dbReference type="PANTHER" id="PTHR43270:SF8">
    <property type="entry name" value="DI- AND TRIPEPTIDASE DUG2-RELATED"/>
    <property type="match status" value="1"/>
</dbReference>
<dbReference type="PANTHER" id="PTHR43270">
    <property type="entry name" value="BETA-ALA-HIS DIPEPTIDASE"/>
    <property type="match status" value="1"/>
</dbReference>
<dbReference type="SUPFAM" id="SSF53187">
    <property type="entry name" value="Zn-dependent exopeptidases"/>
    <property type="match status" value="1"/>
</dbReference>
<keyword evidence="1 6" id="KW-0853">WD repeat</keyword>
<dbReference type="InterPro" id="IPR017932">
    <property type="entry name" value="GATase_2_dom"/>
</dbReference>
<feature type="region of interest" description="Disordered" evidence="7">
    <location>
        <begin position="761"/>
        <end position="797"/>
    </location>
</feature>
<dbReference type="GO" id="GO:0006751">
    <property type="term" value="P:glutathione catabolic process"/>
    <property type="evidence" value="ECO:0007669"/>
    <property type="project" value="TreeGrafter"/>
</dbReference>
<dbReference type="CDD" id="cd01908">
    <property type="entry name" value="YafJ"/>
    <property type="match status" value="1"/>
</dbReference>
<dbReference type="Pfam" id="PF00400">
    <property type="entry name" value="WD40"/>
    <property type="match status" value="2"/>
</dbReference>
<dbReference type="STRING" id="448386.A0A2V3J5D0"/>
<dbReference type="Pfam" id="PF01546">
    <property type="entry name" value="Peptidase_M20"/>
    <property type="match status" value="1"/>
</dbReference>
<feature type="region of interest" description="Disordered" evidence="7">
    <location>
        <begin position="834"/>
        <end position="860"/>
    </location>
</feature>
<dbReference type="SMART" id="SM00320">
    <property type="entry name" value="WD40"/>
    <property type="match status" value="6"/>
</dbReference>
<dbReference type="GO" id="GO:0008233">
    <property type="term" value="F:peptidase activity"/>
    <property type="evidence" value="ECO:0007669"/>
    <property type="project" value="UniProtKB-KW"/>
</dbReference>
<sequence length="1353" mass="147369">MCRLSAFFGVPICAADLVTRPSRSIITQSFDSRERMTGDASTPGYLNGDGFGLGWYSPHPSDVTPCVYRQARPAWNDPNLGSIAEKIYTHVLFAHVRAASPGLDVSETTCHPFRYGRFLWMHNGGVGNFLAVRRLLLPTLNERAFDFAVSHGSSDTALCFAVFLNLIPDPLAPCTAEKLRACLQQTILILDRAAHAVNATETSLLNFVVSDGESIVASRYVVSPNNPNSKAASLYYASGNNYQSDGSAPGNYAMVHTDRRPSLAIISSEPLTERRGDWVSVPHNCCVVITSSMHILLSPIDHTSNALISRILVNLTESKPPPSPSSRPPNAFSDAVMLNPFVAHTKQITSPSPSSPSTLSTSHVLNRNFYNATRTSVASRANYGSTVRSTITLSGKSVLCCDVMGWLLCCGTNDGSIHVWNMEDDLHTTTLRAGNSAVLALLADFEDGILVSASSASTITLYRFHSNERFEEALTVCCEGNGDVLTLAKVGKKIFAGFSDAKVRCVVEDISSSFEHLSKERTPRCAGSGLSSASKVKLSDIGSVFPTHSDSLTHNGYVFALTVCLADSLICTGCGDGILRWWDVQTGKCVQQRDDHAGAILALDKYETSYGTMLFSGSRDCSVKVWVWDGESGFICKRTLRRHNDEVVFLKVCSDKLISGSADGSVCVWDAETLALICQYRDEGLIAGAVSSAYNLLFTASNGCGVRVRDVISVEDREHDKSVKVKYDLPKLKGIRSSVGPRQQKYDSLSGTSNLSAFMSGASGVSNSGRTSPVSDKSQPASHIVIRTEVPDDDDGVETLVPGVTNELILAPPMSPLVGNDSGLKQRLSNMLQGGSVPKQYDDPDSSQSSSDDDRQSNSKYVKKINGNLKVWTPRKLERRLMQDVLARFVSFASVSGSEERRESCWQGARYIATFLEGLGATVKFLSTRHSREARDVEKHIPHLSNREAKSASPVGSNPVVLAKFLSANPSARTITLYGHYDVMPAHASQWKTNPWTLTSIDGYLYGRGSTDNKGPIIASLFAIKHLLEESADGLGINIVVVLQGEGEMANRGFRDCILSHLHWFEGTSLILTSNSSWLGEDKPCVTYGFRGIIEILVTVSGGSRNLHSGVDGGAVFEPMSDLIAVLATMVDKDGNVCIPGFNEDIRPLSDSEKSFLEGVEFNMSEYRKRTGVNRFTSENDRDLLESRWRKPSISITSIDSSNAYGVFSVVPCEASAKVSVRFVPDQNPDKLVQAVDDFLRYQLRQRNSPNKLAVSCLNAGDCWLEDPSSKHFQIATRAIKSVWGIEPQYVCEGGSMPVFSFLAKTLDAPLLQVPLGQSSDGAHLPNERIRAINLFRGKEVLQQIIQEFALTK</sequence>
<dbReference type="InterPro" id="IPR002933">
    <property type="entry name" value="Peptidase_M20"/>
</dbReference>
<dbReference type="PROSITE" id="PS51278">
    <property type="entry name" value="GATASE_TYPE_2"/>
    <property type="match status" value="1"/>
</dbReference>
<gene>
    <name evidence="9" type="ORF">BWQ96_00669</name>
</gene>
<keyword evidence="2" id="KW-0645">Protease</keyword>
<accession>A0A2V3J5D0</accession>
<dbReference type="InterPro" id="IPR051458">
    <property type="entry name" value="Cyt/Met_Dipeptidase"/>
</dbReference>
<evidence type="ECO:0000256" key="6">
    <source>
        <dbReference type="PROSITE-ProRule" id="PRU00221"/>
    </source>
</evidence>
<dbReference type="InterPro" id="IPR036322">
    <property type="entry name" value="WD40_repeat_dom_sf"/>
</dbReference>
<dbReference type="EMBL" id="NBIV01000004">
    <property type="protein sequence ID" value="PXF49599.1"/>
    <property type="molecule type" value="Genomic_DNA"/>
</dbReference>
<keyword evidence="10" id="KW-1185">Reference proteome</keyword>
<dbReference type="PROSITE" id="PS50082">
    <property type="entry name" value="WD_REPEATS_2"/>
    <property type="match status" value="2"/>
</dbReference>
<evidence type="ECO:0000256" key="3">
    <source>
        <dbReference type="ARBA" id="ARBA00022723"/>
    </source>
</evidence>
<keyword evidence="3" id="KW-0479">Metal-binding</keyword>
<reference evidence="9 10" key="1">
    <citation type="journal article" date="2018" name="Mol. Biol. Evol.">
        <title>Analysis of the draft genome of the red seaweed Gracilariopsis chorda provides insights into genome size evolution in Rhodophyta.</title>
        <authorList>
            <person name="Lee J."/>
            <person name="Yang E.C."/>
            <person name="Graf L."/>
            <person name="Yang J.H."/>
            <person name="Qiu H."/>
            <person name="Zel Zion U."/>
            <person name="Chan C.X."/>
            <person name="Stephens T.G."/>
            <person name="Weber A.P.M."/>
            <person name="Boo G.H."/>
            <person name="Boo S.M."/>
            <person name="Kim K.M."/>
            <person name="Shin Y."/>
            <person name="Jung M."/>
            <person name="Lee S.J."/>
            <person name="Yim H.S."/>
            <person name="Lee J.H."/>
            <person name="Bhattacharya D."/>
            <person name="Yoon H.S."/>
        </authorList>
    </citation>
    <scope>NUCLEOTIDE SEQUENCE [LARGE SCALE GENOMIC DNA]</scope>
    <source>
        <strain evidence="9 10">SKKU-2015</strain>
        <tissue evidence="9">Whole body</tissue>
    </source>
</reference>
<evidence type="ECO:0000256" key="5">
    <source>
        <dbReference type="ARBA" id="ARBA00022801"/>
    </source>
</evidence>
<protein>
    <submittedName>
        <fullName evidence="9">Cytosolic non-specific dipeptidase</fullName>
    </submittedName>
</protein>
<dbReference type="InterPro" id="IPR015943">
    <property type="entry name" value="WD40/YVTN_repeat-like_dom_sf"/>
</dbReference>
<feature type="domain" description="Glutamine amidotransferase type-2" evidence="8">
    <location>
        <begin position="2"/>
        <end position="284"/>
    </location>
</feature>
<dbReference type="Gene3D" id="3.60.20.10">
    <property type="entry name" value="Glutamine Phosphoribosylpyrophosphate, subunit 1, domain 1"/>
    <property type="match status" value="1"/>
</dbReference>
<keyword evidence="4" id="KW-0677">Repeat</keyword>
<organism evidence="9 10">
    <name type="scientific">Gracilariopsis chorda</name>
    <dbReference type="NCBI Taxonomy" id="448386"/>
    <lineage>
        <taxon>Eukaryota</taxon>
        <taxon>Rhodophyta</taxon>
        <taxon>Florideophyceae</taxon>
        <taxon>Rhodymeniophycidae</taxon>
        <taxon>Gracilariales</taxon>
        <taxon>Gracilariaceae</taxon>
        <taxon>Gracilariopsis</taxon>
    </lineage>
</organism>
<dbReference type="SUPFAM" id="SSF50978">
    <property type="entry name" value="WD40 repeat-like"/>
    <property type="match status" value="1"/>
</dbReference>
<dbReference type="PROSITE" id="PS00678">
    <property type="entry name" value="WD_REPEATS_1"/>
    <property type="match status" value="1"/>
</dbReference>
<dbReference type="Pfam" id="PF13522">
    <property type="entry name" value="GATase_6"/>
    <property type="match status" value="1"/>
</dbReference>
<dbReference type="Gene3D" id="3.30.70.360">
    <property type="match status" value="1"/>
</dbReference>
<dbReference type="GO" id="GO:0006508">
    <property type="term" value="P:proteolysis"/>
    <property type="evidence" value="ECO:0007669"/>
    <property type="project" value="UniProtKB-KW"/>
</dbReference>
<evidence type="ECO:0000259" key="8">
    <source>
        <dbReference type="PROSITE" id="PS51278"/>
    </source>
</evidence>
<keyword evidence="5" id="KW-0378">Hydrolase</keyword>
<evidence type="ECO:0000256" key="1">
    <source>
        <dbReference type="ARBA" id="ARBA00022574"/>
    </source>
</evidence>
<dbReference type="Proteomes" id="UP000247409">
    <property type="component" value="Unassembled WGS sequence"/>
</dbReference>
<dbReference type="SUPFAM" id="SSF56235">
    <property type="entry name" value="N-terminal nucleophile aminohydrolases (Ntn hydrolases)"/>
    <property type="match status" value="1"/>
</dbReference>
<feature type="repeat" description="WD" evidence="6">
    <location>
        <begin position="551"/>
        <end position="592"/>
    </location>
</feature>
<dbReference type="Gene3D" id="3.40.630.10">
    <property type="entry name" value="Zn peptidases"/>
    <property type="match status" value="1"/>
</dbReference>
<dbReference type="InterPro" id="IPR011650">
    <property type="entry name" value="Peptidase_M20_dimer"/>
</dbReference>
<evidence type="ECO:0000256" key="7">
    <source>
        <dbReference type="SAM" id="MobiDB-lite"/>
    </source>
</evidence>
<dbReference type="GO" id="GO:0046872">
    <property type="term" value="F:metal ion binding"/>
    <property type="evidence" value="ECO:0007669"/>
    <property type="project" value="UniProtKB-KW"/>
</dbReference>
<dbReference type="PROSITE" id="PS50294">
    <property type="entry name" value="WD_REPEATS_REGION"/>
    <property type="match status" value="1"/>
</dbReference>
<feature type="repeat" description="WD" evidence="6">
    <location>
        <begin position="640"/>
        <end position="673"/>
    </location>
</feature>
<dbReference type="InterPro" id="IPR019775">
    <property type="entry name" value="WD40_repeat_CS"/>
</dbReference>
<evidence type="ECO:0000313" key="10">
    <source>
        <dbReference type="Proteomes" id="UP000247409"/>
    </source>
</evidence>
<name>A0A2V3J5D0_9FLOR</name>
<dbReference type="OrthoDB" id="7832001at2759"/>
<evidence type="ECO:0000256" key="4">
    <source>
        <dbReference type="ARBA" id="ARBA00022737"/>
    </source>
</evidence>
<dbReference type="Gene3D" id="2.130.10.10">
    <property type="entry name" value="YVTN repeat-like/Quinoprotein amine dehydrogenase"/>
    <property type="match status" value="2"/>
</dbReference>
<evidence type="ECO:0000256" key="2">
    <source>
        <dbReference type="ARBA" id="ARBA00022670"/>
    </source>
</evidence>
<proteinExistence type="predicted"/>